<reference evidence="2" key="1">
    <citation type="journal article" date="2023" name="Front. Mar. Sci.">
        <title>A new Merluccius polli reference genome to investigate the effects of global change in West African waters.</title>
        <authorList>
            <person name="Mateo J.L."/>
            <person name="Blanco-Fernandez C."/>
            <person name="Garcia-Vazquez E."/>
            <person name="Machado-Schiaffino G."/>
        </authorList>
    </citation>
    <scope>NUCLEOTIDE SEQUENCE</scope>
    <source>
        <strain evidence="2">C29</strain>
        <tissue evidence="2">Fin</tissue>
    </source>
</reference>
<evidence type="ECO:0000256" key="1">
    <source>
        <dbReference type="SAM" id="MobiDB-lite"/>
    </source>
</evidence>
<feature type="region of interest" description="Disordered" evidence="1">
    <location>
        <begin position="219"/>
        <end position="241"/>
    </location>
</feature>
<name>A0AA47NQ61_MERPO</name>
<organism evidence="2 3">
    <name type="scientific">Merluccius polli</name>
    <name type="common">Benguela hake</name>
    <name type="synonym">Merluccius cadenati</name>
    <dbReference type="NCBI Taxonomy" id="89951"/>
    <lineage>
        <taxon>Eukaryota</taxon>
        <taxon>Metazoa</taxon>
        <taxon>Chordata</taxon>
        <taxon>Craniata</taxon>
        <taxon>Vertebrata</taxon>
        <taxon>Euteleostomi</taxon>
        <taxon>Actinopterygii</taxon>
        <taxon>Neopterygii</taxon>
        <taxon>Teleostei</taxon>
        <taxon>Neoteleostei</taxon>
        <taxon>Acanthomorphata</taxon>
        <taxon>Zeiogadaria</taxon>
        <taxon>Gadariae</taxon>
        <taxon>Gadiformes</taxon>
        <taxon>Gadoidei</taxon>
        <taxon>Merlucciidae</taxon>
        <taxon>Merluccius</taxon>
    </lineage>
</organism>
<feature type="region of interest" description="Disordered" evidence="1">
    <location>
        <begin position="119"/>
        <end position="147"/>
    </location>
</feature>
<feature type="region of interest" description="Disordered" evidence="1">
    <location>
        <begin position="177"/>
        <end position="205"/>
    </location>
</feature>
<feature type="compositionally biased region" description="Basic and acidic residues" evidence="1">
    <location>
        <begin position="193"/>
        <end position="205"/>
    </location>
</feature>
<accession>A0AA47NQ61</accession>
<feature type="region of interest" description="Disordered" evidence="1">
    <location>
        <begin position="470"/>
        <end position="491"/>
    </location>
</feature>
<dbReference type="Proteomes" id="UP001174136">
    <property type="component" value="Unassembled WGS sequence"/>
</dbReference>
<evidence type="ECO:0000313" key="3">
    <source>
        <dbReference type="Proteomes" id="UP001174136"/>
    </source>
</evidence>
<proteinExistence type="predicted"/>
<keyword evidence="3" id="KW-1185">Reference proteome</keyword>
<feature type="region of interest" description="Disordered" evidence="1">
    <location>
        <begin position="312"/>
        <end position="407"/>
    </location>
</feature>
<sequence length="641" mass="69309">MEEEMGVQQMSGHGAENQVSCGAFPSTKNCRLAERAAFTHMARYKRQPYPLAVAEALAADSLRKETMGRLDDAAKVKVVELRKAGLSFRKIKAVLELENIKVSAQAIYLYLREFQGRPPGRARAEEAGSSLATPQGPTRTAGRPEPWNNAQLQNLLREASHQANCIVALEFAKKAAASSEARPNSSGSGDARGGGRPEQHDEGNNEKADIQIVSVTSLAQNSQQRQLQSSMARTVSGPPSTTVAASLASLRRRVTPSPATNPILAARKRLLDKALSHRAKQSFQQMGPPLRRCQPGITGEELRRVMARGHEKYNLTDDNTVMTGHPGGANDPRRVVTQRPAPSVRSPQPPPPPRVGVRLPDRAPAPLTSSAPRTPLIRLQAPGGQGTARRDGNVSPQQKEAATRSLGVGGGGLQDQVQLLATEVRGLGVAVKMLVEQQSRLEREQIQQTRVQKQILGALQGLASRLGPCRSVQQQPDKTPTPPSVPTASAAASFSEDTFTYSQGTYTPCSQAQATYNSIDDLEIVEAFKLPELRSTSINGFPPCSNAEPLSHSYTQAQPYTTAYTQQHSQTAMPCYTQSLVQTYPHSNAQPFRGLDGKVSEFPSSCLEGSLRDCNIPPELVINSNHSSIDNQLNIIKVEDT</sequence>
<dbReference type="AlphaFoldDB" id="A0AA47NQ61"/>
<feature type="compositionally biased region" description="Low complexity" evidence="1">
    <location>
        <begin position="177"/>
        <end position="189"/>
    </location>
</feature>
<evidence type="ECO:0000313" key="2">
    <source>
        <dbReference type="EMBL" id="KAK0133323.1"/>
    </source>
</evidence>
<dbReference type="EMBL" id="JAOPHQ010005995">
    <property type="protein sequence ID" value="KAK0133323.1"/>
    <property type="molecule type" value="Genomic_DNA"/>
</dbReference>
<gene>
    <name evidence="2" type="ORF">N1851_031164</name>
</gene>
<protein>
    <submittedName>
        <fullName evidence="2">Uncharacterized protein</fullName>
    </submittedName>
</protein>
<comment type="caution">
    <text evidence="2">The sequence shown here is derived from an EMBL/GenBank/DDBJ whole genome shotgun (WGS) entry which is preliminary data.</text>
</comment>